<evidence type="ECO:0000256" key="1">
    <source>
        <dbReference type="SAM" id="Phobius"/>
    </source>
</evidence>
<dbReference type="eggNOG" id="COG3152">
    <property type="taxonomic scope" value="Bacteria"/>
</dbReference>
<organism evidence="2 3">
    <name type="scientific">Megasphaera elsdenii DSM 20460</name>
    <dbReference type="NCBI Taxonomy" id="1064535"/>
    <lineage>
        <taxon>Bacteria</taxon>
        <taxon>Bacillati</taxon>
        <taxon>Bacillota</taxon>
        <taxon>Negativicutes</taxon>
        <taxon>Veillonellales</taxon>
        <taxon>Veillonellaceae</taxon>
        <taxon>Megasphaera</taxon>
    </lineage>
</organism>
<evidence type="ECO:0000313" key="3">
    <source>
        <dbReference type="Proteomes" id="UP000010111"/>
    </source>
</evidence>
<keyword evidence="1" id="KW-0812">Transmembrane</keyword>
<dbReference type="RefSeq" id="WP_014015025.1">
    <property type="nucleotide sequence ID" value="NC_015873.1"/>
</dbReference>
<gene>
    <name evidence="2" type="ORF">MELS_0055</name>
</gene>
<dbReference type="AlphaFoldDB" id="G0VR34"/>
<protein>
    <recommendedName>
        <fullName evidence="4">DUF805 domain-containing protein</fullName>
    </recommendedName>
</protein>
<dbReference type="GO" id="GO:0005886">
    <property type="term" value="C:plasma membrane"/>
    <property type="evidence" value="ECO:0007669"/>
    <property type="project" value="TreeGrafter"/>
</dbReference>
<evidence type="ECO:0000313" key="2">
    <source>
        <dbReference type="EMBL" id="CCC72279.1"/>
    </source>
</evidence>
<feature type="transmembrane region" description="Helical" evidence="1">
    <location>
        <begin position="59"/>
        <end position="83"/>
    </location>
</feature>
<evidence type="ECO:0008006" key="4">
    <source>
        <dbReference type="Google" id="ProtNLM"/>
    </source>
</evidence>
<sequence>MLPKKYKEIWKKYFSFQGNINLLEYRRRFLHINIVYFLGVVILSAILLSLHFANLLDDLFISIFISLFLILYQFLFSWLVIVISVKRLHDVNKSGYWMFAIFMPVLGILLIIYWITRPSVDNKT</sequence>
<keyword evidence="1" id="KW-0472">Membrane</keyword>
<dbReference type="STRING" id="1064535.MELS_0055"/>
<dbReference type="GeneID" id="97490980"/>
<dbReference type="Proteomes" id="UP000010111">
    <property type="component" value="Chromosome"/>
</dbReference>
<feature type="transmembrane region" description="Helical" evidence="1">
    <location>
        <begin position="34"/>
        <end position="53"/>
    </location>
</feature>
<proteinExistence type="predicted"/>
<feature type="transmembrane region" description="Helical" evidence="1">
    <location>
        <begin position="95"/>
        <end position="115"/>
    </location>
</feature>
<accession>G0VR34</accession>
<dbReference type="EMBL" id="HE576794">
    <property type="protein sequence ID" value="CCC72279.1"/>
    <property type="molecule type" value="Genomic_DNA"/>
</dbReference>
<dbReference type="PANTHER" id="PTHR34980">
    <property type="entry name" value="INNER MEMBRANE PROTEIN-RELATED-RELATED"/>
    <property type="match status" value="1"/>
</dbReference>
<keyword evidence="3" id="KW-1185">Reference proteome</keyword>
<dbReference type="InterPro" id="IPR008523">
    <property type="entry name" value="DUF805"/>
</dbReference>
<reference evidence="2 3" key="1">
    <citation type="journal article" date="2011" name="J. Bacteriol.">
        <title>Genome Sequence of the Ruminal Bacterium Megasphaera elsdenii.</title>
        <authorList>
            <person name="Marx H."/>
            <person name="Graf A.B."/>
            <person name="Tatto N."/>
            <person name="Thallinger G.G."/>
            <person name="Mattanovich D."/>
            <person name="Sauer M."/>
        </authorList>
    </citation>
    <scope>NUCLEOTIDE SEQUENCE [LARGE SCALE GENOMIC DNA]</scope>
    <source>
        <strain evidence="2 3">DSM 20460</strain>
    </source>
</reference>
<dbReference type="KEGG" id="med:MELS_0055"/>
<keyword evidence="1" id="KW-1133">Transmembrane helix</keyword>
<dbReference type="Pfam" id="PF05656">
    <property type="entry name" value="DUF805"/>
    <property type="match status" value="1"/>
</dbReference>
<dbReference type="HOGENOM" id="CLU_093674_3_2_9"/>
<name>G0VR34_MEGEL</name>